<keyword evidence="2" id="KW-1185">Reference proteome</keyword>
<gene>
    <name evidence="1" type="ORF">TrLO_g2229</name>
</gene>
<dbReference type="EMBL" id="BRXW01000081">
    <property type="protein sequence ID" value="GMI05068.1"/>
    <property type="molecule type" value="Genomic_DNA"/>
</dbReference>
<name>A0A9W7CFZ7_9STRA</name>
<sequence>MSFTSPPPPSLSLRSTVRPTTPLASFSATSVITRKEEIKQTDKTLLVYGAPLDLLPQLISQFKSYGPSTTLLYPSCTYFLITYTSSASREKALCQNGKVIHSKTGFVLGVRSVRDGEGFGVEGEEEGGFDGVGNKSGGEVLKVEEKVESVWEWFWRVILE</sequence>
<dbReference type="OrthoDB" id="1733656at2759"/>
<dbReference type="Gene3D" id="3.30.70.330">
    <property type="match status" value="1"/>
</dbReference>
<dbReference type="SUPFAM" id="SSF54928">
    <property type="entry name" value="RNA-binding domain, RBD"/>
    <property type="match status" value="1"/>
</dbReference>
<dbReference type="InterPro" id="IPR035979">
    <property type="entry name" value="RBD_domain_sf"/>
</dbReference>
<evidence type="ECO:0008006" key="3">
    <source>
        <dbReference type="Google" id="ProtNLM"/>
    </source>
</evidence>
<protein>
    <recommendedName>
        <fullName evidence="3">RRM Nup35-type domain-containing protein</fullName>
    </recommendedName>
</protein>
<proteinExistence type="predicted"/>
<comment type="caution">
    <text evidence="1">The sequence shown here is derived from an EMBL/GenBank/DDBJ whole genome shotgun (WGS) entry which is preliminary data.</text>
</comment>
<organism evidence="1 2">
    <name type="scientific">Triparma laevis f. longispina</name>
    <dbReference type="NCBI Taxonomy" id="1714387"/>
    <lineage>
        <taxon>Eukaryota</taxon>
        <taxon>Sar</taxon>
        <taxon>Stramenopiles</taxon>
        <taxon>Ochrophyta</taxon>
        <taxon>Bolidophyceae</taxon>
        <taxon>Parmales</taxon>
        <taxon>Triparmaceae</taxon>
        <taxon>Triparma</taxon>
    </lineage>
</organism>
<dbReference type="GO" id="GO:0003676">
    <property type="term" value="F:nucleic acid binding"/>
    <property type="evidence" value="ECO:0007669"/>
    <property type="project" value="InterPro"/>
</dbReference>
<reference evidence="2" key="1">
    <citation type="journal article" date="2023" name="Commun. Biol.">
        <title>Genome analysis of Parmales, the sister group of diatoms, reveals the evolutionary specialization of diatoms from phago-mixotrophs to photoautotrophs.</title>
        <authorList>
            <person name="Ban H."/>
            <person name="Sato S."/>
            <person name="Yoshikawa S."/>
            <person name="Yamada K."/>
            <person name="Nakamura Y."/>
            <person name="Ichinomiya M."/>
            <person name="Sato N."/>
            <person name="Blanc-Mathieu R."/>
            <person name="Endo H."/>
            <person name="Kuwata A."/>
            <person name="Ogata H."/>
        </authorList>
    </citation>
    <scope>NUCLEOTIDE SEQUENCE [LARGE SCALE GENOMIC DNA]</scope>
    <source>
        <strain evidence="2">NIES 3700</strain>
    </source>
</reference>
<dbReference type="InterPro" id="IPR012677">
    <property type="entry name" value="Nucleotide-bd_a/b_plait_sf"/>
</dbReference>
<dbReference type="Proteomes" id="UP001165122">
    <property type="component" value="Unassembled WGS sequence"/>
</dbReference>
<evidence type="ECO:0000313" key="1">
    <source>
        <dbReference type="EMBL" id="GMI05068.1"/>
    </source>
</evidence>
<accession>A0A9W7CFZ7</accession>
<dbReference type="AlphaFoldDB" id="A0A9W7CFZ7"/>
<evidence type="ECO:0000313" key="2">
    <source>
        <dbReference type="Proteomes" id="UP001165122"/>
    </source>
</evidence>